<dbReference type="GO" id="GO:0016651">
    <property type="term" value="F:oxidoreductase activity, acting on NAD(P)H"/>
    <property type="evidence" value="ECO:0007669"/>
    <property type="project" value="TreeGrafter"/>
</dbReference>
<keyword evidence="10" id="KW-1133">Transmembrane helix</keyword>
<dbReference type="PRINTS" id="PR00469">
    <property type="entry name" value="PNDRDTASEII"/>
</dbReference>
<evidence type="ECO:0000313" key="13">
    <source>
        <dbReference type="Proteomes" id="UP000828390"/>
    </source>
</evidence>
<dbReference type="AlphaFoldDB" id="A0A9D4RV85"/>
<keyword evidence="2" id="KW-0285">Flavoprotein</keyword>
<evidence type="ECO:0000256" key="10">
    <source>
        <dbReference type="SAM" id="Phobius"/>
    </source>
</evidence>
<gene>
    <name evidence="12" type="ORF">DPMN_006726</name>
</gene>
<evidence type="ECO:0000256" key="8">
    <source>
        <dbReference type="ARBA" id="ARBA00023014"/>
    </source>
</evidence>
<proteinExistence type="predicted"/>
<dbReference type="Pfam" id="PF07992">
    <property type="entry name" value="Pyr_redox_2"/>
    <property type="match status" value="1"/>
</dbReference>
<dbReference type="InterPro" id="IPR036188">
    <property type="entry name" value="FAD/NAD-bd_sf"/>
</dbReference>
<keyword evidence="10" id="KW-0472">Membrane</keyword>
<keyword evidence="7" id="KW-0408">Iron</keyword>
<evidence type="ECO:0000256" key="4">
    <source>
        <dbReference type="ARBA" id="ARBA00022723"/>
    </source>
</evidence>
<feature type="transmembrane region" description="Helical" evidence="10">
    <location>
        <begin position="360"/>
        <end position="381"/>
    </location>
</feature>
<evidence type="ECO:0000256" key="6">
    <source>
        <dbReference type="ARBA" id="ARBA00023002"/>
    </source>
</evidence>
<evidence type="ECO:0000256" key="1">
    <source>
        <dbReference type="ARBA" id="ARBA00001974"/>
    </source>
</evidence>
<keyword evidence="5" id="KW-0274">FAD</keyword>
<reference evidence="12" key="1">
    <citation type="journal article" date="2019" name="bioRxiv">
        <title>The Genome of the Zebra Mussel, Dreissena polymorpha: A Resource for Invasive Species Research.</title>
        <authorList>
            <person name="McCartney M.A."/>
            <person name="Auch B."/>
            <person name="Kono T."/>
            <person name="Mallez S."/>
            <person name="Zhang Y."/>
            <person name="Obille A."/>
            <person name="Becker A."/>
            <person name="Abrahante J.E."/>
            <person name="Garbe J."/>
            <person name="Badalamenti J.P."/>
            <person name="Herman A."/>
            <person name="Mangelson H."/>
            <person name="Liachko I."/>
            <person name="Sullivan S."/>
            <person name="Sone E.D."/>
            <person name="Koren S."/>
            <person name="Silverstein K.A.T."/>
            <person name="Beckman K.B."/>
            <person name="Gohl D.M."/>
        </authorList>
    </citation>
    <scope>NUCLEOTIDE SEQUENCE</scope>
    <source>
        <strain evidence="12">Duluth1</strain>
        <tissue evidence="12">Whole animal</tissue>
    </source>
</reference>
<dbReference type="Gene3D" id="3.50.50.60">
    <property type="entry name" value="FAD/NAD(P)-binding domain"/>
    <property type="match status" value="2"/>
</dbReference>
<evidence type="ECO:0000313" key="12">
    <source>
        <dbReference type="EMBL" id="KAH3882781.1"/>
    </source>
</evidence>
<dbReference type="Gene3D" id="2.102.10.10">
    <property type="entry name" value="Rieske [2Fe-2S] iron-sulphur domain"/>
    <property type="match status" value="1"/>
</dbReference>
<dbReference type="InterPro" id="IPR017941">
    <property type="entry name" value="Rieske_2Fe-2S"/>
</dbReference>
<dbReference type="Pfam" id="PF00355">
    <property type="entry name" value="Rieske"/>
    <property type="match status" value="1"/>
</dbReference>
<accession>A0A9D4RV85</accession>
<organism evidence="12 13">
    <name type="scientific">Dreissena polymorpha</name>
    <name type="common">Zebra mussel</name>
    <name type="synonym">Mytilus polymorpha</name>
    <dbReference type="NCBI Taxonomy" id="45954"/>
    <lineage>
        <taxon>Eukaryota</taxon>
        <taxon>Metazoa</taxon>
        <taxon>Spiralia</taxon>
        <taxon>Lophotrochozoa</taxon>
        <taxon>Mollusca</taxon>
        <taxon>Bivalvia</taxon>
        <taxon>Autobranchia</taxon>
        <taxon>Heteroconchia</taxon>
        <taxon>Euheterodonta</taxon>
        <taxon>Imparidentia</taxon>
        <taxon>Neoheterodontei</taxon>
        <taxon>Myida</taxon>
        <taxon>Dreissenoidea</taxon>
        <taxon>Dreissenidae</taxon>
        <taxon>Dreissena</taxon>
    </lineage>
</organism>
<dbReference type="PROSITE" id="PS51296">
    <property type="entry name" value="RIESKE"/>
    <property type="match status" value="1"/>
</dbReference>
<comment type="caution">
    <text evidence="12">The sequence shown here is derived from an EMBL/GenBank/DDBJ whole genome shotgun (WGS) entry which is preliminary data.</text>
</comment>
<dbReference type="CDD" id="cd03478">
    <property type="entry name" value="Rieske_AIFL_N"/>
    <property type="match status" value="1"/>
</dbReference>
<dbReference type="InterPro" id="IPR023753">
    <property type="entry name" value="FAD/NAD-binding_dom"/>
</dbReference>
<evidence type="ECO:0000256" key="9">
    <source>
        <dbReference type="SAM" id="MobiDB-lite"/>
    </source>
</evidence>
<keyword evidence="8" id="KW-0411">Iron-sulfur</keyword>
<comment type="cofactor">
    <cofactor evidence="1">
        <name>FAD</name>
        <dbReference type="ChEBI" id="CHEBI:57692"/>
    </cofactor>
</comment>
<reference evidence="12" key="2">
    <citation type="submission" date="2020-11" db="EMBL/GenBank/DDBJ databases">
        <authorList>
            <person name="McCartney M.A."/>
            <person name="Auch B."/>
            <person name="Kono T."/>
            <person name="Mallez S."/>
            <person name="Becker A."/>
            <person name="Gohl D.M."/>
            <person name="Silverstein K.A.T."/>
            <person name="Koren S."/>
            <person name="Bechman K.B."/>
            <person name="Herman A."/>
            <person name="Abrahante J.E."/>
            <person name="Garbe J."/>
        </authorList>
    </citation>
    <scope>NUCLEOTIDE SEQUENCE</scope>
    <source>
        <strain evidence="12">Duluth1</strain>
        <tissue evidence="12">Whole animal</tissue>
    </source>
</reference>
<keyword evidence="10" id="KW-0812">Transmembrane</keyword>
<dbReference type="PANTHER" id="PTHR43557">
    <property type="entry name" value="APOPTOSIS-INDUCING FACTOR 1"/>
    <property type="match status" value="1"/>
</dbReference>
<evidence type="ECO:0000256" key="7">
    <source>
        <dbReference type="ARBA" id="ARBA00023004"/>
    </source>
</evidence>
<dbReference type="GO" id="GO:0046872">
    <property type="term" value="F:metal ion binding"/>
    <property type="evidence" value="ECO:0007669"/>
    <property type="project" value="UniProtKB-KW"/>
</dbReference>
<dbReference type="PRINTS" id="PR00368">
    <property type="entry name" value="FADPNR"/>
</dbReference>
<protein>
    <recommendedName>
        <fullName evidence="11">Rieske domain-containing protein</fullName>
    </recommendedName>
</protein>
<evidence type="ECO:0000256" key="3">
    <source>
        <dbReference type="ARBA" id="ARBA00022714"/>
    </source>
</evidence>
<keyword evidence="6" id="KW-0560">Oxidoreductase</keyword>
<evidence type="ECO:0000259" key="11">
    <source>
        <dbReference type="PROSITE" id="PS51296"/>
    </source>
</evidence>
<keyword evidence="4" id="KW-0479">Metal-binding</keyword>
<dbReference type="Proteomes" id="UP000828390">
    <property type="component" value="Unassembled WGS sequence"/>
</dbReference>
<dbReference type="InterPro" id="IPR050446">
    <property type="entry name" value="FAD-oxidoreductase/Apoptosis"/>
</dbReference>
<keyword evidence="13" id="KW-1185">Reference proteome</keyword>
<feature type="region of interest" description="Disordered" evidence="9">
    <location>
        <begin position="1"/>
        <end position="24"/>
    </location>
</feature>
<keyword evidence="3" id="KW-0001">2Fe-2S</keyword>
<dbReference type="SUPFAM" id="SSF50022">
    <property type="entry name" value="ISP domain"/>
    <property type="match status" value="1"/>
</dbReference>
<dbReference type="EMBL" id="JAIWYP010000001">
    <property type="protein sequence ID" value="KAH3882781.1"/>
    <property type="molecule type" value="Genomic_DNA"/>
</dbReference>
<evidence type="ECO:0000256" key="5">
    <source>
        <dbReference type="ARBA" id="ARBA00022827"/>
    </source>
</evidence>
<sequence length="388" mass="42020">MYRKAYGTSEKGAAGAKQSQTSEQPIATMATEKVEAVVCNVNDLKSGEMKEVDVGGVGTALLVREGDIFYAIGPKCSHYGAPLSKGVLCNGRVRCPWHGACFNVKNGDIEEFPGLDSVPSYKVEVTEGKVKVRADKLSLTNVKRQRAMCKASPGNKSVLIIGGGPASVMCAETLRQEGFQGEITIVTREKYLPYDRIKLSKAMDIKPDAIALRTADYYKNHDISVKLGTEVTHVSTSEKLVKCADGSSAKYDKLVIATGGQPRVLPTPGVDLENVYSLRTPDDANSIAAAAKGKHVVIIGSSFIGMEVAAYLADKAASLSVVDIVKVPFQLTLGDKVGSVLQKAWKLRPICQERQQVFKLYVGVKFLWNMYLATGLVVFSLRCMKRMV</sequence>
<dbReference type="FunFam" id="2.102.10.10:FF:000003">
    <property type="entry name" value="apoptosis-inducing factor 3 isoform X2"/>
    <property type="match status" value="1"/>
</dbReference>
<dbReference type="PANTHER" id="PTHR43557:SF2">
    <property type="entry name" value="RIESKE DOMAIN-CONTAINING PROTEIN-RELATED"/>
    <property type="match status" value="1"/>
</dbReference>
<name>A0A9D4RV85_DREPO</name>
<dbReference type="GO" id="GO:0051537">
    <property type="term" value="F:2 iron, 2 sulfur cluster binding"/>
    <property type="evidence" value="ECO:0007669"/>
    <property type="project" value="UniProtKB-KW"/>
</dbReference>
<evidence type="ECO:0000256" key="2">
    <source>
        <dbReference type="ARBA" id="ARBA00022630"/>
    </source>
</evidence>
<feature type="domain" description="Rieske" evidence="11">
    <location>
        <begin position="36"/>
        <end position="132"/>
    </location>
</feature>
<dbReference type="SUPFAM" id="SSF51905">
    <property type="entry name" value="FAD/NAD(P)-binding domain"/>
    <property type="match status" value="1"/>
</dbReference>
<dbReference type="InterPro" id="IPR036922">
    <property type="entry name" value="Rieske_2Fe-2S_sf"/>
</dbReference>
<dbReference type="GO" id="GO:0005737">
    <property type="term" value="C:cytoplasm"/>
    <property type="evidence" value="ECO:0007669"/>
    <property type="project" value="TreeGrafter"/>
</dbReference>